<gene>
    <name evidence="2" type="ORF">GCM10023189_32350</name>
</gene>
<dbReference type="EMBL" id="BAABHD010000030">
    <property type="protein sequence ID" value="GAA4459115.1"/>
    <property type="molecule type" value="Genomic_DNA"/>
</dbReference>
<protein>
    <recommendedName>
        <fullName evidence="1">GAF domain-containing protein</fullName>
    </recommendedName>
</protein>
<dbReference type="InterPro" id="IPR029016">
    <property type="entry name" value="GAF-like_dom_sf"/>
</dbReference>
<reference evidence="3" key="1">
    <citation type="journal article" date="2019" name="Int. J. Syst. Evol. Microbiol.">
        <title>The Global Catalogue of Microorganisms (GCM) 10K type strain sequencing project: providing services to taxonomists for standard genome sequencing and annotation.</title>
        <authorList>
            <consortium name="The Broad Institute Genomics Platform"/>
            <consortium name="The Broad Institute Genome Sequencing Center for Infectious Disease"/>
            <person name="Wu L."/>
            <person name="Ma J."/>
        </authorList>
    </citation>
    <scope>NUCLEOTIDE SEQUENCE [LARGE SCALE GENOMIC DNA]</scope>
    <source>
        <strain evidence="3">JCM 17927</strain>
    </source>
</reference>
<dbReference type="Gene3D" id="3.30.450.40">
    <property type="match status" value="1"/>
</dbReference>
<dbReference type="Pfam" id="PF01590">
    <property type="entry name" value="GAF"/>
    <property type="match status" value="1"/>
</dbReference>
<dbReference type="PANTHER" id="PTHR43102:SF2">
    <property type="entry name" value="GAF DOMAIN-CONTAINING PROTEIN"/>
    <property type="match status" value="1"/>
</dbReference>
<keyword evidence="3" id="KW-1185">Reference proteome</keyword>
<proteinExistence type="predicted"/>
<evidence type="ECO:0000313" key="3">
    <source>
        <dbReference type="Proteomes" id="UP001501175"/>
    </source>
</evidence>
<sequence>MRSAPKPSNESARLKSLQKYQLLDTISEQIYDDVTKIASELCGTPVSLISLIDENRQWNKSTHGSKLKEFERELSFCAHAILQPEELFVVSDARNDERFHDNPLTVGESKVIFYAGMPLVDAEGLPLGALCVIDNQPRTLPEEKRIALKALAKLVQAHFELRFTNIRLEESNDRIMLSVPLVDTVLNGIDMLTQNDPRLDQYSQLEMLKDTTTALRTIFEVSEHQEE</sequence>
<dbReference type="SMART" id="SM00065">
    <property type="entry name" value="GAF"/>
    <property type="match status" value="1"/>
</dbReference>
<evidence type="ECO:0000313" key="2">
    <source>
        <dbReference type="EMBL" id="GAA4459115.1"/>
    </source>
</evidence>
<feature type="domain" description="GAF" evidence="1">
    <location>
        <begin position="22"/>
        <end position="169"/>
    </location>
</feature>
<organism evidence="2 3">
    <name type="scientific">Nibrella saemangeumensis</name>
    <dbReference type="NCBI Taxonomy" id="1084526"/>
    <lineage>
        <taxon>Bacteria</taxon>
        <taxon>Pseudomonadati</taxon>
        <taxon>Bacteroidota</taxon>
        <taxon>Cytophagia</taxon>
        <taxon>Cytophagales</taxon>
        <taxon>Spirosomataceae</taxon>
        <taxon>Nibrella</taxon>
    </lineage>
</organism>
<dbReference type="Proteomes" id="UP001501175">
    <property type="component" value="Unassembled WGS sequence"/>
</dbReference>
<dbReference type="PANTHER" id="PTHR43102">
    <property type="entry name" value="SLR1143 PROTEIN"/>
    <property type="match status" value="1"/>
</dbReference>
<name>A0ABP8N0B0_9BACT</name>
<accession>A0ABP8N0B0</accession>
<dbReference type="InterPro" id="IPR003018">
    <property type="entry name" value="GAF"/>
</dbReference>
<comment type="caution">
    <text evidence="2">The sequence shown here is derived from an EMBL/GenBank/DDBJ whole genome shotgun (WGS) entry which is preliminary data.</text>
</comment>
<evidence type="ECO:0000259" key="1">
    <source>
        <dbReference type="SMART" id="SM00065"/>
    </source>
</evidence>
<dbReference type="RefSeq" id="WP_345244904.1">
    <property type="nucleotide sequence ID" value="NZ_BAABHD010000030.1"/>
</dbReference>
<dbReference type="SUPFAM" id="SSF55781">
    <property type="entry name" value="GAF domain-like"/>
    <property type="match status" value="1"/>
</dbReference>